<protein>
    <submittedName>
        <fullName evidence="1">Uncharacterized protein</fullName>
    </submittedName>
</protein>
<proteinExistence type="predicted"/>
<accession>A0A6C0J4C4</accession>
<evidence type="ECO:0000313" key="1">
    <source>
        <dbReference type="EMBL" id="QHU00519.1"/>
    </source>
</evidence>
<dbReference type="AlphaFoldDB" id="A0A6C0J4C4"/>
<name>A0A6C0J4C4_9ZZZZ</name>
<organism evidence="1">
    <name type="scientific">viral metagenome</name>
    <dbReference type="NCBI Taxonomy" id="1070528"/>
    <lineage>
        <taxon>unclassified sequences</taxon>
        <taxon>metagenomes</taxon>
        <taxon>organismal metagenomes</taxon>
    </lineage>
</organism>
<reference evidence="1" key="1">
    <citation type="journal article" date="2020" name="Nature">
        <title>Giant virus diversity and host interactions through global metagenomics.</title>
        <authorList>
            <person name="Schulz F."/>
            <person name="Roux S."/>
            <person name="Paez-Espino D."/>
            <person name="Jungbluth S."/>
            <person name="Walsh D.A."/>
            <person name="Denef V.J."/>
            <person name="McMahon K.D."/>
            <person name="Konstantinidis K.T."/>
            <person name="Eloe-Fadrosh E.A."/>
            <person name="Kyrpides N.C."/>
            <person name="Woyke T."/>
        </authorList>
    </citation>
    <scope>NUCLEOTIDE SEQUENCE</scope>
    <source>
        <strain evidence="1">GVMAG-M-3300025860-20</strain>
    </source>
</reference>
<dbReference type="EMBL" id="MN740327">
    <property type="protein sequence ID" value="QHU00519.1"/>
    <property type="molecule type" value="Genomic_DNA"/>
</dbReference>
<sequence>MIRVGRIKNCNGKTSYPGYKRVIVMTKSSKYGSLSPYLLTDGKGRIMENLWQFSKVYKETPKTKQYYSQWDKTVVWERPKEIHVDTHGDLTQDYITWRKDGMEHVHAVRYPVGKKHTSKCLYALSDKDMTKKLDYITARKSLYLPLYSEMVRSQPQYAELLCDLKANRNIIILEVDGPHEENLLYYQNKYKVKDTFIEQWSMEADPQSLEIMLNDSKHNFGHGYCLAWCLWEDLHNTKIPYM</sequence>